<feature type="compositionally biased region" description="Basic and acidic residues" evidence="8">
    <location>
        <begin position="140"/>
        <end position="152"/>
    </location>
</feature>
<dbReference type="Gene3D" id="2.70.70.10">
    <property type="entry name" value="Glucose Permease (Domain IIA)"/>
    <property type="match status" value="1"/>
</dbReference>
<dbReference type="AlphaFoldDB" id="A0A6N6MYT4"/>
<evidence type="ECO:0000313" key="11">
    <source>
        <dbReference type="EMBL" id="KAB1076263.1"/>
    </source>
</evidence>
<keyword evidence="2" id="KW-0645">Protease</keyword>
<keyword evidence="6" id="KW-0482">Metalloprotease</keyword>
<dbReference type="Pfam" id="PF01551">
    <property type="entry name" value="Peptidase_M23"/>
    <property type="match status" value="1"/>
</dbReference>
<dbReference type="SUPFAM" id="SSF51261">
    <property type="entry name" value="Duplicated hybrid motif"/>
    <property type="match status" value="1"/>
</dbReference>
<evidence type="ECO:0000256" key="4">
    <source>
        <dbReference type="ARBA" id="ARBA00022801"/>
    </source>
</evidence>
<dbReference type="CDD" id="cd12797">
    <property type="entry name" value="M23_peptidase"/>
    <property type="match status" value="1"/>
</dbReference>
<keyword evidence="9" id="KW-0472">Membrane</keyword>
<dbReference type="PANTHER" id="PTHR21666">
    <property type="entry name" value="PEPTIDASE-RELATED"/>
    <property type="match status" value="1"/>
</dbReference>
<evidence type="ECO:0000256" key="5">
    <source>
        <dbReference type="ARBA" id="ARBA00022833"/>
    </source>
</evidence>
<protein>
    <submittedName>
        <fullName evidence="11">Peptidoglycan DD-metalloendopeptidase family protein</fullName>
    </submittedName>
</protein>
<evidence type="ECO:0000259" key="10">
    <source>
        <dbReference type="Pfam" id="PF01551"/>
    </source>
</evidence>
<keyword evidence="12" id="KW-1185">Reference proteome</keyword>
<feature type="transmembrane region" description="Helical" evidence="9">
    <location>
        <begin position="23"/>
        <end position="44"/>
    </location>
</feature>
<evidence type="ECO:0000256" key="1">
    <source>
        <dbReference type="ARBA" id="ARBA00001947"/>
    </source>
</evidence>
<evidence type="ECO:0000256" key="7">
    <source>
        <dbReference type="SAM" id="Coils"/>
    </source>
</evidence>
<feature type="region of interest" description="Disordered" evidence="8">
    <location>
        <begin position="119"/>
        <end position="152"/>
    </location>
</feature>
<keyword evidence="7" id="KW-0175">Coiled coil</keyword>
<evidence type="ECO:0000256" key="6">
    <source>
        <dbReference type="ARBA" id="ARBA00023049"/>
    </source>
</evidence>
<dbReference type="GO" id="GO:0046872">
    <property type="term" value="F:metal ion binding"/>
    <property type="evidence" value="ECO:0007669"/>
    <property type="project" value="UniProtKB-KW"/>
</dbReference>
<proteinExistence type="predicted"/>
<reference evidence="11 12" key="1">
    <citation type="submission" date="2019-09" db="EMBL/GenBank/DDBJ databases">
        <title>YIM 132548 draft genome.</title>
        <authorList>
            <person name="Jiang L."/>
        </authorList>
    </citation>
    <scope>NUCLEOTIDE SEQUENCE [LARGE SCALE GENOMIC DNA]</scope>
    <source>
        <strain evidence="11 12">YIM 132548</strain>
    </source>
</reference>
<keyword evidence="4" id="KW-0378">Hydrolase</keyword>
<comment type="caution">
    <text evidence="11">The sequence shown here is derived from an EMBL/GenBank/DDBJ whole genome shotgun (WGS) entry which is preliminary data.</text>
</comment>
<dbReference type="InterPro" id="IPR011055">
    <property type="entry name" value="Dup_hybrid_motif"/>
</dbReference>
<evidence type="ECO:0000256" key="8">
    <source>
        <dbReference type="SAM" id="MobiDB-lite"/>
    </source>
</evidence>
<dbReference type="GO" id="GO:0004222">
    <property type="term" value="F:metalloendopeptidase activity"/>
    <property type="evidence" value="ECO:0007669"/>
    <property type="project" value="TreeGrafter"/>
</dbReference>
<keyword evidence="5" id="KW-0862">Zinc</keyword>
<organism evidence="11 12">
    <name type="scientific">Methylobacterium planeticum</name>
    <dbReference type="NCBI Taxonomy" id="2615211"/>
    <lineage>
        <taxon>Bacteria</taxon>
        <taxon>Pseudomonadati</taxon>
        <taxon>Pseudomonadota</taxon>
        <taxon>Alphaproteobacteria</taxon>
        <taxon>Hyphomicrobiales</taxon>
        <taxon>Methylobacteriaceae</taxon>
        <taxon>Methylobacterium</taxon>
    </lineage>
</organism>
<keyword evidence="9" id="KW-0812">Transmembrane</keyword>
<accession>A0A6N6MYT4</accession>
<dbReference type="RefSeq" id="WP_150961317.1">
    <property type="nucleotide sequence ID" value="NZ_VZZJ01000001.1"/>
</dbReference>
<evidence type="ECO:0000256" key="3">
    <source>
        <dbReference type="ARBA" id="ARBA00022723"/>
    </source>
</evidence>
<evidence type="ECO:0000256" key="2">
    <source>
        <dbReference type="ARBA" id="ARBA00022670"/>
    </source>
</evidence>
<dbReference type="InterPro" id="IPR050570">
    <property type="entry name" value="Cell_wall_metabolism_enzyme"/>
</dbReference>
<dbReference type="PANTHER" id="PTHR21666:SF288">
    <property type="entry name" value="CELL DIVISION PROTEIN YTFB"/>
    <property type="match status" value="1"/>
</dbReference>
<evidence type="ECO:0000256" key="9">
    <source>
        <dbReference type="SAM" id="Phobius"/>
    </source>
</evidence>
<dbReference type="FunFam" id="2.70.70.10:FF:000006">
    <property type="entry name" value="M23 family peptidase"/>
    <property type="match status" value="1"/>
</dbReference>
<gene>
    <name evidence="11" type="ORF">F6X51_01630</name>
</gene>
<sequence length="390" mass="42126">MQAPVAAETLPTGRKARGRRTTLLLGCGLALTTLWGCAASYVLVFHDEMMGRFMARQVALQTAYESRLADLQARLDRAASDRSLTREAVEVRLSVLAERLEELTRQQAVLAEVVGETPSPLFPDPVGTGSLPEPEPLALRTRDAPPPRERRSAREIDARLAALENRLEAAARVQARSLDRIGRSAGRRAEQLRGLVAGTGLDPVRFERPAPGLGGPLVPISADPFTQALAQVQRSVGDEARLRRVAATLPLRRPLLGEYSLSSGFGTRLDPFTRGLALHTGLDLKAETGEPARATAPGRVTVAEAAGGYGNMVEIDHGHGVVTRYAHLARLGVTPGQWVQAGEIVGRVGSTGRSTGSHLHYETRIDGEPVDPQRFLRAGTYLDAWRFNGR</sequence>
<dbReference type="Proteomes" id="UP000441523">
    <property type="component" value="Unassembled WGS sequence"/>
</dbReference>
<name>A0A6N6MYT4_9HYPH</name>
<comment type="cofactor">
    <cofactor evidence="1">
        <name>Zn(2+)</name>
        <dbReference type="ChEBI" id="CHEBI:29105"/>
    </cofactor>
</comment>
<feature type="domain" description="M23ase beta-sheet core" evidence="10">
    <location>
        <begin position="278"/>
        <end position="372"/>
    </location>
</feature>
<dbReference type="InterPro" id="IPR016047">
    <property type="entry name" value="M23ase_b-sheet_dom"/>
</dbReference>
<dbReference type="EMBL" id="VZZJ01000001">
    <property type="protein sequence ID" value="KAB1076263.1"/>
    <property type="molecule type" value="Genomic_DNA"/>
</dbReference>
<dbReference type="GO" id="GO:0006508">
    <property type="term" value="P:proteolysis"/>
    <property type="evidence" value="ECO:0007669"/>
    <property type="project" value="UniProtKB-KW"/>
</dbReference>
<keyword evidence="3" id="KW-0479">Metal-binding</keyword>
<keyword evidence="9" id="KW-1133">Transmembrane helix</keyword>
<feature type="coiled-coil region" evidence="7">
    <location>
        <begin position="61"/>
        <end position="106"/>
    </location>
</feature>
<evidence type="ECO:0000313" key="12">
    <source>
        <dbReference type="Proteomes" id="UP000441523"/>
    </source>
</evidence>